<comment type="caution">
    <text evidence="2">The sequence shown here is derived from an EMBL/GenBank/DDBJ whole genome shotgun (WGS) entry which is preliminary data.</text>
</comment>
<gene>
    <name evidence="2" type="ORF">DKX38_023201</name>
</gene>
<dbReference type="InterPro" id="IPR012328">
    <property type="entry name" value="Chalcone/stilbene_synt_C"/>
</dbReference>
<evidence type="ECO:0000259" key="1">
    <source>
        <dbReference type="Pfam" id="PF02797"/>
    </source>
</evidence>
<evidence type="ECO:0000313" key="2">
    <source>
        <dbReference type="EMBL" id="KAB5525452.1"/>
    </source>
</evidence>
<dbReference type="InterPro" id="IPR016039">
    <property type="entry name" value="Thiolase-like"/>
</dbReference>
<dbReference type="Proteomes" id="UP000326939">
    <property type="component" value="Chromosome 15"/>
</dbReference>
<dbReference type="Gene3D" id="3.40.47.10">
    <property type="match status" value="1"/>
</dbReference>
<dbReference type="EMBL" id="VDCV01000015">
    <property type="protein sequence ID" value="KAB5525452.1"/>
    <property type="molecule type" value="Genomic_DNA"/>
</dbReference>
<reference evidence="3" key="1">
    <citation type="journal article" date="2019" name="Gigascience">
        <title>De novo genome assembly of the endangered Acer yangbiense, a plant species with extremely small populations endemic to Yunnan Province, China.</title>
        <authorList>
            <person name="Yang J."/>
            <person name="Wariss H.M."/>
            <person name="Tao L."/>
            <person name="Zhang R."/>
            <person name="Yun Q."/>
            <person name="Hollingsworth P."/>
            <person name="Dao Z."/>
            <person name="Luo G."/>
            <person name="Guo H."/>
            <person name="Ma Y."/>
            <person name="Sun W."/>
        </authorList>
    </citation>
    <scope>NUCLEOTIDE SEQUENCE [LARGE SCALE GENOMIC DNA]</scope>
    <source>
        <strain evidence="3">cv. br00</strain>
    </source>
</reference>
<protein>
    <recommendedName>
        <fullName evidence="1">Chalcone/stilbene synthase C-terminal domain-containing protein</fullName>
    </recommendedName>
</protein>
<name>A0A5N5K278_9ROSI</name>
<keyword evidence="3" id="KW-1185">Reference proteome</keyword>
<feature type="domain" description="Chalcone/stilbene synthase C-terminal" evidence="1">
    <location>
        <begin position="30"/>
        <end position="84"/>
    </location>
</feature>
<sequence>MGGGRLFTEKLRLDRRRDFAAFQKMPPTQKLFAKSLQKLYRKLSTPIGGGLSDRNSLSWAVQGGGRAILDELQSKRGLKEEKLARVSTEMDVLVCT</sequence>
<dbReference type="Pfam" id="PF02797">
    <property type="entry name" value="Chal_sti_synt_C"/>
    <property type="match status" value="1"/>
</dbReference>
<proteinExistence type="predicted"/>
<organism evidence="2 3">
    <name type="scientific">Salix brachista</name>
    <dbReference type="NCBI Taxonomy" id="2182728"/>
    <lineage>
        <taxon>Eukaryota</taxon>
        <taxon>Viridiplantae</taxon>
        <taxon>Streptophyta</taxon>
        <taxon>Embryophyta</taxon>
        <taxon>Tracheophyta</taxon>
        <taxon>Spermatophyta</taxon>
        <taxon>Magnoliopsida</taxon>
        <taxon>eudicotyledons</taxon>
        <taxon>Gunneridae</taxon>
        <taxon>Pentapetalae</taxon>
        <taxon>rosids</taxon>
        <taxon>fabids</taxon>
        <taxon>Malpighiales</taxon>
        <taxon>Salicaceae</taxon>
        <taxon>Saliceae</taxon>
        <taxon>Salix</taxon>
    </lineage>
</organism>
<dbReference type="GO" id="GO:0016746">
    <property type="term" value="F:acyltransferase activity"/>
    <property type="evidence" value="ECO:0007669"/>
    <property type="project" value="InterPro"/>
</dbReference>
<accession>A0A5N5K278</accession>
<dbReference type="AlphaFoldDB" id="A0A5N5K278"/>
<evidence type="ECO:0000313" key="3">
    <source>
        <dbReference type="Proteomes" id="UP000326939"/>
    </source>
</evidence>